<dbReference type="CDD" id="cd00038">
    <property type="entry name" value="CAP_ED"/>
    <property type="match status" value="1"/>
</dbReference>
<dbReference type="Gene3D" id="2.60.120.10">
    <property type="entry name" value="Jelly Rolls"/>
    <property type="match status" value="1"/>
</dbReference>
<dbReference type="InterPro" id="IPR018490">
    <property type="entry name" value="cNMP-bd_dom_sf"/>
</dbReference>
<dbReference type="Pfam" id="PF00571">
    <property type="entry name" value="CBS"/>
    <property type="match status" value="2"/>
</dbReference>
<dbReference type="PROSITE" id="PS51371">
    <property type="entry name" value="CBS"/>
    <property type="match status" value="2"/>
</dbReference>
<dbReference type="SMART" id="SM00116">
    <property type="entry name" value="CBS"/>
    <property type="match status" value="2"/>
</dbReference>
<reference evidence="5 6" key="1">
    <citation type="submission" date="2023-04" db="EMBL/GenBank/DDBJ databases">
        <title>A long-awaited taxogenomic arrangement of the family Halomonadaceae.</title>
        <authorList>
            <person name="De La Haba R."/>
            <person name="Chuvochina M."/>
            <person name="Wittouck S."/>
            <person name="Arahal D.R."/>
            <person name="Sanchez-Porro C."/>
            <person name="Hugenholtz P."/>
            <person name="Ventosa A."/>
        </authorList>
    </citation>
    <scope>NUCLEOTIDE SEQUENCE [LARGE SCALE GENOMIC DNA]</scope>
    <source>
        <strain evidence="5 6">DSM 22428</strain>
    </source>
</reference>
<organism evidence="5 6">
    <name type="scientific">Larsenimonas suaedae</name>
    <dbReference type="NCBI Taxonomy" id="1851019"/>
    <lineage>
        <taxon>Bacteria</taxon>
        <taxon>Pseudomonadati</taxon>
        <taxon>Pseudomonadota</taxon>
        <taxon>Gammaproteobacteria</taxon>
        <taxon>Oceanospirillales</taxon>
        <taxon>Halomonadaceae</taxon>
        <taxon>Larsenimonas</taxon>
    </lineage>
</organism>
<dbReference type="InterPro" id="IPR014710">
    <property type="entry name" value="RmlC-like_jellyroll"/>
</dbReference>
<dbReference type="Pfam" id="PF10335">
    <property type="entry name" value="DUF294_C"/>
    <property type="match status" value="1"/>
</dbReference>
<proteinExistence type="predicted"/>
<sequence length="646" mass="74086">MSIEQLEIREHLSQFAPFEELADEWLDRLASEVEIQYFPAESTLFETGEELTELRYIRSGAVEVKRRSGHLFNRLEEGDIFGYVDMLRGRPARYSAHTLEDSLIYFFPKALIQELCDEDDDFSEFVEAGGQRLKTRVEQYHRESDLLTTRVRRLVVRRPVMVESTTPLQTAAQQMREYSTTSLLVIDPTTDMDATTFEGQDEHYWHLVGMLTDRDCCTRVVADGIDPQTPVGEVMSTRLVTVQSDESVYEAMLTMLRNNVQHLPVLYRRRPMGIVQLSDIVRYETHSSLYLVSNIYHQASVDGLARLSGEVRQSFVRLVNDGANSEMVGRALATIGRSIIRRLLELGEEELGAPPVPYAFMVLGSMARDEPTINADQDHALVVDDAFDSDAHDRYFEQLAVFVREGMAACGYARCKGDIMASNPRWRQPLSVWKSYFNDWMDDPNPEHLLHSNIFFDLTCVYGENRLVEPLQELIAERAPHRPLFLAAMARNALGRTPPLGFFRTFVVEKDGEHKNSINIKRRGTAPLVDLVRVHALACGSKAQNTFLRLDDINKTQLLAEGVNDKLRYAFEFLSMVRIRHQAMDIETDQEPDNNVMPDNVSSRERHHLKEAFEVLNHAQRFMAFRYPIPPDAERKMKSKRKGRST</sequence>
<keyword evidence="6" id="KW-1185">Reference proteome</keyword>
<dbReference type="InterPro" id="IPR000595">
    <property type="entry name" value="cNMP-bd_dom"/>
</dbReference>
<evidence type="ECO:0000259" key="3">
    <source>
        <dbReference type="PROSITE" id="PS50042"/>
    </source>
</evidence>
<dbReference type="Gene3D" id="3.10.580.10">
    <property type="entry name" value="CBS-domain"/>
    <property type="match status" value="1"/>
</dbReference>
<dbReference type="SUPFAM" id="SSF54631">
    <property type="entry name" value="CBS-domain pair"/>
    <property type="match status" value="1"/>
</dbReference>
<evidence type="ECO:0000313" key="5">
    <source>
        <dbReference type="EMBL" id="MDR5894685.1"/>
    </source>
</evidence>
<evidence type="ECO:0000256" key="1">
    <source>
        <dbReference type="ARBA" id="ARBA00023122"/>
    </source>
</evidence>
<dbReference type="Pfam" id="PF00027">
    <property type="entry name" value="cNMP_binding"/>
    <property type="match status" value="1"/>
</dbReference>
<feature type="domain" description="Cyclic nucleotide-binding" evidence="3">
    <location>
        <begin position="17"/>
        <end position="91"/>
    </location>
</feature>
<dbReference type="RefSeq" id="WP_251593146.1">
    <property type="nucleotide sequence ID" value="NZ_JAMLJI010000002.1"/>
</dbReference>
<dbReference type="PROSITE" id="PS50042">
    <property type="entry name" value="CNMP_BINDING_3"/>
    <property type="match status" value="1"/>
</dbReference>
<dbReference type="SMART" id="SM00100">
    <property type="entry name" value="cNMP"/>
    <property type="match status" value="1"/>
</dbReference>
<comment type="caution">
    <text evidence="5">The sequence shown here is derived from an EMBL/GenBank/DDBJ whole genome shotgun (WGS) entry which is preliminary data.</text>
</comment>
<evidence type="ECO:0000256" key="2">
    <source>
        <dbReference type="PROSITE-ProRule" id="PRU00703"/>
    </source>
</evidence>
<dbReference type="Proteomes" id="UP001269375">
    <property type="component" value="Unassembled WGS sequence"/>
</dbReference>
<dbReference type="InterPro" id="IPR018821">
    <property type="entry name" value="DUF294_put_nucleoTrafse_sb-bd"/>
</dbReference>
<dbReference type="InterPro" id="IPR046342">
    <property type="entry name" value="CBS_dom_sf"/>
</dbReference>
<evidence type="ECO:0000313" key="6">
    <source>
        <dbReference type="Proteomes" id="UP001269375"/>
    </source>
</evidence>
<dbReference type="CDD" id="cd04587">
    <property type="entry name" value="CBS_pair_CAP-ED_NT_Pol-beta-like_DUF294_assoc"/>
    <property type="match status" value="1"/>
</dbReference>
<dbReference type="Pfam" id="PF03445">
    <property type="entry name" value="DUF294"/>
    <property type="match status" value="1"/>
</dbReference>
<dbReference type="InterPro" id="IPR005105">
    <property type="entry name" value="GlnD_Uridyltrans_N"/>
</dbReference>
<dbReference type="PANTHER" id="PTHR43080:SF2">
    <property type="entry name" value="CBS DOMAIN-CONTAINING PROTEIN"/>
    <property type="match status" value="1"/>
</dbReference>
<keyword evidence="1 2" id="KW-0129">CBS domain</keyword>
<accession>A0ABU1GS74</accession>
<evidence type="ECO:0000259" key="4">
    <source>
        <dbReference type="PROSITE" id="PS51371"/>
    </source>
</evidence>
<feature type="domain" description="CBS" evidence="4">
    <location>
        <begin position="235"/>
        <end position="291"/>
    </location>
</feature>
<protein>
    <submittedName>
        <fullName evidence="5">Nucleotidyltransferase substrate binding domain-containing protein</fullName>
    </submittedName>
</protein>
<feature type="domain" description="CBS" evidence="4">
    <location>
        <begin position="155"/>
        <end position="227"/>
    </location>
</feature>
<dbReference type="SUPFAM" id="SSF51206">
    <property type="entry name" value="cAMP-binding domain-like"/>
    <property type="match status" value="1"/>
</dbReference>
<gene>
    <name evidence="5" type="ORF">QC825_01195</name>
</gene>
<dbReference type="CDD" id="cd05401">
    <property type="entry name" value="NT_GlnE_GlnD_like"/>
    <property type="match status" value="1"/>
</dbReference>
<dbReference type="InterPro" id="IPR000644">
    <property type="entry name" value="CBS_dom"/>
</dbReference>
<dbReference type="PANTHER" id="PTHR43080">
    <property type="entry name" value="CBS DOMAIN-CONTAINING PROTEIN CBSX3, MITOCHONDRIAL"/>
    <property type="match status" value="1"/>
</dbReference>
<name>A0ABU1GS74_9GAMM</name>
<dbReference type="InterPro" id="IPR051257">
    <property type="entry name" value="Diverse_CBS-Domain"/>
</dbReference>
<dbReference type="EMBL" id="JARWAO010000001">
    <property type="protein sequence ID" value="MDR5894685.1"/>
    <property type="molecule type" value="Genomic_DNA"/>
</dbReference>